<keyword evidence="9" id="KW-0472">Membrane</keyword>
<dbReference type="Gene3D" id="1.20.58.160">
    <property type="match status" value="1"/>
</dbReference>
<dbReference type="InterPro" id="IPR008942">
    <property type="entry name" value="ENTH_VHS"/>
</dbReference>
<dbReference type="SMART" id="SM00288">
    <property type="entry name" value="VHS"/>
    <property type="match status" value="1"/>
</dbReference>
<dbReference type="SUPFAM" id="SSF49348">
    <property type="entry name" value="Clathrin adaptor appendage domain"/>
    <property type="match status" value="1"/>
</dbReference>
<evidence type="ECO:0000256" key="4">
    <source>
        <dbReference type="ARBA" id="ARBA00022448"/>
    </source>
</evidence>
<gene>
    <name evidence="16" type="primary">LOC100372249</name>
</gene>
<dbReference type="SUPFAM" id="SSF48464">
    <property type="entry name" value="ENTH/VHS domain"/>
    <property type="match status" value="1"/>
</dbReference>
<dbReference type="CDD" id="cd03567">
    <property type="entry name" value="VHS_GGA_metazoan"/>
    <property type="match status" value="1"/>
</dbReference>
<feature type="region of interest" description="Disordered" evidence="11">
    <location>
        <begin position="148"/>
        <end position="167"/>
    </location>
</feature>
<evidence type="ECO:0000256" key="10">
    <source>
        <dbReference type="SAM" id="Coils"/>
    </source>
</evidence>
<feature type="coiled-coil region" evidence="10">
    <location>
        <begin position="170"/>
        <end position="205"/>
    </location>
</feature>
<dbReference type="InterPro" id="IPR013041">
    <property type="entry name" value="Clathrin_app_Ig-like_sf"/>
</dbReference>
<feature type="region of interest" description="Disordered" evidence="11">
    <location>
        <begin position="518"/>
        <end position="557"/>
    </location>
</feature>
<dbReference type="Pfam" id="PF00790">
    <property type="entry name" value="VHS"/>
    <property type="match status" value="1"/>
</dbReference>
<dbReference type="InterPro" id="IPR038425">
    <property type="entry name" value="GAT_sf"/>
</dbReference>
<evidence type="ECO:0000256" key="7">
    <source>
        <dbReference type="ARBA" id="ARBA00022927"/>
    </source>
</evidence>
<feature type="compositionally biased region" description="Low complexity" evidence="11">
    <location>
        <begin position="518"/>
        <end position="527"/>
    </location>
</feature>
<dbReference type="InterPro" id="IPR008152">
    <property type="entry name" value="Clathrin_a/b/g-adaptin_app_Ig"/>
</dbReference>
<protein>
    <submittedName>
        <fullName evidence="16">ADP-ribosylation factor-binding protein GGA3-like isoform X1</fullName>
    </submittedName>
</protein>
<evidence type="ECO:0000313" key="16">
    <source>
        <dbReference type="RefSeq" id="XP_006824428.1"/>
    </source>
</evidence>
<feature type="domain" description="VHS" evidence="12">
    <location>
        <begin position="15"/>
        <end position="145"/>
    </location>
</feature>
<dbReference type="PROSITE" id="PS50179">
    <property type="entry name" value="VHS"/>
    <property type="match status" value="1"/>
</dbReference>
<dbReference type="InterPro" id="IPR008153">
    <property type="entry name" value="GAE_dom"/>
</dbReference>
<evidence type="ECO:0000256" key="5">
    <source>
        <dbReference type="ARBA" id="ARBA00022753"/>
    </source>
</evidence>
<evidence type="ECO:0000256" key="8">
    <source>
        <dbReference type="ARBA" id="ARBA00023034"/>
    </source>
</evidence>
<evidence type="ECO:0000256" key="9">
    <source>
        <dbReference type="ARBA" id="ARBA00023136"/>
    </source>
</evidence>
<dbReference type="CDD" id="cd14234">
    <property type="entry name" value="GAT_GGA_meta"/>
    <property type="match status" value="1"/>
</dbReference>
<dbReference type="InterPro" id="IPR027422">
    <property type="entry name" value="GGA1-3"/>
</dbReference>
<dbReference type="Pfam" id="PF03127">
    <property type="entry name" value="GAT"/>
    <property type="match status" value="1"/>
</dbReference>
<sequence>MADDGESLESWLNKATNPFNREDDWEYIMGFCDQVNVELEGPQIATKLIAHKMQSPQEMEALQSLTVLESCVKNCGRRFHQEIGKFRFLNEMIKLVSPKYLGEKTSEKVKTKVIELLYCWSTGLPHEAKIGDAYKMLKKQGIVTTDPTYVDKTYEPPPPPRPKDTLFEDEDKAKEDIQLLDRLLKSKNQEDLQAANRLIKNMVKEDANRMEKVSRRLTELEMCNNNVKLLNEMLAHYTKDVTSSQEIDLMKELYEACEKMRPKLFTLASDADDKDDGLNDILQANDSLVKVMESFKLIVEGVETNLASPIGRNISTLIDMDAALMTETGMPLAPSGETTSSDATANGQQSHLPASSSALLLEDELSALGLNENTGTSASQQPGSSINADLNDVFASAQAPAQASNIPSAAQATAATVGLLHQQQRQMQLQQQMAMPFSSFPVQQNYAAYGGMHPTATSGISMGATGIGGPTQGYMQTRPMMNTMPTRQHVPPTTTTETKPSPFDDLDVLSKSMVETPKTFTQQQPKQLAMSTQPVMKPMQPSVTGNMQQPSQQPMQSSLSQPAMQTLVEPVPQSLIQVAPTPQPVQPKVAMPPPVSQQVTQPTPGSPAPNSLPSTPVKEVVSLADVFVPLESVQPGTQTPITVYDKNNIRTLFHFAKNSPRPDVLVVVISTMSSHTSPVKNVVFQAAVPRVMKVKLQPPSASELPAFNPILPAAAITQVMLLANPNKEKIRLKFKLMYQIDNEKETHLGEVSNFPEQS</sequence>
<dbReference type="Pfam" id="PF18308">
    <property type="entry name" value="GGA_N-GAT"/>
    <property type="match status" value="1"/>
</dbReference>
<reference evidence="16" key="1">
    <citation type="submission" date="2025-08" db="UniProtKB">
        <authorList>
            <consortium name="RefSeq"/>
        </authorList>
    </citation>
    <scope>IDENTIFICATION</scope>
    <source>
        <tissue evidence="16">Testes</tissue>
    </source>
</reference>
<keyword evidence="5" id="KW-0967">Endosome</keyword>
<evidence type="ECO:0000256" key="11">
    <source>
        <dbReference type="SAM" id="MobiDB-lite"/>
    </source>
</evidence>
<accession>A0ABM0MWN7</accession>
<dbReference type="Gene3D" id="2.60.40.1230">
    <property type="match status" value="1"/>
</dbReference>
<keyword evidence="4" id="KW-0813">Transport</keyword>
<dbReference type="Gene3D" id="1.25.40.90">
    <property type="match status" value="1"/>
</dbReference>
<dbReference type="GeneID" id="100372249"/>
<feature type="compositionally biased region" description="Polar residues" evidence="11">
    <location>
        <begin position="336"/>
        <end position="349"/>
    </location>
</feature>
<evidence type="ECO:0000256" key="6">
    <source>
        <dbReference type="ARBA" id="ARBA00022843"/>
    </source>
</evidence>
<evidence type="ECO:0000259" key="13">
    <source>
        <dbReference type="PROSITE" id="PS50180"/>
    </source>
</evidence>
<keyword evidence="7" id="KW-0653">Protein transport</keyword>
<dbReference type="RefSeq" id="XP_006824428.1">
    <property type="nucleotide sequence ID" value="XM_006824365.1"/>
</dbReference>
<evidence type="ECO:0000259" key="14">
    <source>
        <dbReference type="PROSITE" id="PS50909"/>
    </source>
</evidence>
<feature type="domain" description="GAT" evidence="14">
    <location>
        <begin position="173"/>
        <end position="300"/>
    </location>
</feature>
<comment type="similarity">
    <text evidence="3">Belongs to the GGA protein family.</text>
</comment>
<dbReference type="Pfam" id="PF02883">
    <property type="entry name" value="Alpha_adaptinC2"/>
    <property type="match status" value="1"/>
</dbReference>
<feature type="region of interest" description="Disordered" evidence="11">
    <location>
        <begin position="329"/>
        <end position="354"/>
    </location>
</feature>
<dbReference type="Gene3D" id="1.20.5.170">
    <property type="match status" value="1"/>
</dbReference>
<dbReference type="PROSITE" id="PS50909">
    <property type="entry name" value="GAT"/>
    <property type="match status" value="1"/>
</dbReference>
<dbReference type="Proteomes" id="UP000694865">
    <property type="component" value="Unplaced"/>
</dbReference>
<keyword evidence="10" id="KW-0175">Coiled coil</keyword>
<feature type="compositionally biased region" description="Pro residues" evidence="11">
    <location>
        <begin position="583"/>
        <end position="595"/>
    </location>
</feature>
<keyword evidence="8" id="KW-0333">Golgi apparatus</keyword>
<keyword evidence="15" id="KW-1185">Reference proteome</keyword>
<comment type="subcellular location">
    <subcellularLocation>
        <location evidence="2">Early endosome membrane</location>
        <topology evidence="2">Peripheral membrane protein</topology>
    </subcellularLocation>
    <subcellularLocation>
        <location evidence="1">Golgi apparatus</location>
        <location evidence="1">trans-Golgi network membrane</location>
        <topology evidence="1">Peripheral membrane protein</topology>
    </subcellularLocation>
</comment>
<organism evidence="15 16">
    <name type="scientific">Saccoglossus kowalevskii</name>
    <name type="common">Acorn worm</name>
    <dbReference type="NCBI Taxonomy" id="10224"/>
    <lineage>
        <taxon>Eukaryota</taxon>
        <taxon>Metazoa</taxon>
        <taxon>Hemichordata</taxon>
        <taxon>Enteropneusta</taxon>
        <taxon>Harrimaniidae</taxon>
        <taxon>Saccoglossus</taxon>
    </lineage>
</organism>
<dbReference type="InterPro" id="IPR002014">
    <property type="entry name" value="VHS_dom"/>
</dbReference>
<evidence type="ECO:0000256" key="1">
    <source>
        <dbReference type="ARBA" id="ARBA00004150"/>
    </source>
</evidence>
<dbReference type="SMART" id="SM00809">
    <property type="entry name" value="Alpha_adaptinC2"/>
    <property type="match status" value="1"/>
</dbReference>
<evidence type="ECO:0000256" key="3">
    <source>
        <dbReference type="ARBA" id="ARBA00008099"/>
    </source>
</evidence>
<feature type="compositionally biased region" description="Low complexity" evidence="11">
    <location>
        <begin position="547"/>
        <end position="557"/>
    </location>
</feature>
<feature type="region of interest" description="Disordered" evidence="11">
    <location>
        <begin position="583"/>
        <end position="613"/>
    </location>
</feature>
<dbReference type="PANTHER" id="PTHR45905:SF1">
    <property type="entry name" value="GOLGI-LOCALIZED, GAMMA-ADAPTIN EAR CONTAINING, ARF BINDING PROTEIN"/>
    <property type="match status" value="1"/>
</dbReference>
<name>A0ABM0MWN7_SACKO</name>
<feature type="domain" description="GAE" evidence="13">
    <location>
        <begin position="636"/>
        <end position="755"/>
    </location>
</feature>
<dbReference type="PANTHER" id="PTHR45905">
    <property type="entry name" value="GOLGI-LOCALIZED, GAMMA-ADAPTIN EAR CONTAINING, ARF BINDING PROTEIN"/>
    <property type="match status" value="1"/>
</dbReference>
<dbReference type="InterPro" id="IPR041198">
    <property type="entry name" value="GGA_N-GAT"/>
</dbReference>
<keyword evidence="6" id="KW-0832">Ubl conjugation</keyword>
<dbReference type="InterPro" id="IPR004152">
    <property type="entry name" value="GAT_dom"/>
</dbReference>
<dbReference type="SUPFAM" id="SSF89009">
    <property type="entry name" value="GAT-like domain"/>
    <property type="match status" value="1"/>
</dbReference>
<proteinExistence type="inferred from homology"/>
<evidence type="ECO:0000256" key="2">
    <source>
        <dbReference type="ARBA" id="ARBA00004220"/>
    </source>
</evidence>
<evidence type="ECO:0000259" key="12">
    <source>
        <dbReference type="PROSITE" id="PS50179"/>
    </source>
</evidence>
<evidence type="ECO:0000313" key="15">
    <source>
        <dbReference type="Proteomes" id="UP000694865"/>
    </source>
</evidence>
<dbReference type="PROSITE" id="PS50180">
    <property type="entry name" value="GAE"/>
    <property type="match status" value="1"/>
</dbReference>